<name>A0AAD4C8Q8_BOLED</name>
<accession>A0AAD4C8Q8</accession>
<protein>
    <submittedName>
        <fullName evidence="1">Uncharacterized protein</fullName>
    </submittedName>
</protein>
<reference evidence="1" key="2">
    <citation type="journal article" date="2020" name="Nat. Commun.">
        <title>Large-scale genome sequencing of mycorrhizal fungi provides insights into the early evolution of symbiotic traits.</title>
        <authorList>
            <person name="Miyauchi S."/>
            <person name="Kiss E."/>
            <person name="Kuo A."/>
            <person name="Drula E."/>
            <person name="Kohler A."/>
            <person name="Sanchez-Garcia M."/>
            <person name="Morin E."/>
            <person name="Andreopoulos B."/>
            <person name="Barry K.W."/>
            <person name="Bonito G."/>
            <person name="Buee M."/>
            <person name="Carver A."/>
            <person name="Chen C."/>
            <person name="Cichocki N."/>
            <person name="Clum A."/>
            <person name="Culley D."/>
            <person name="Crous P.W."/>
            <person name="Fauchery L."/>
            <person name="Girlanda M."/>
            <person name="Hayes R.D."/>
            <person name="Keri Z."/>
            <person name="LaButti K."/>
            <person name="Lipzen A."/>
            <person name="Lombard V."/>
            <person name="Magnuson J."/>
            <person name="Maillard F."/>
            <person name="Murat C."/>
            <person name="Nolan M."/>
            <person name="Ohm R.A."/>
            <person name="Pangilinan J."/>
            <person name="Pereira M.F."/>
            <person name="Perotto S."/>
            <person name="Peter M."/>
            <person name="Pfister S."/>
            <person name="Riley R."/>
            <person name="Sitrit Y."/>
            <person name="Stielow J.B."/>
            <person name="Szollosi G."/>
            <person name="Zifcakova L."/>
            <person name="Stursova M."/>
            <person name="Spatafora J.W."/>
            <person name="Tedersoo L."/>
            <person name="Vaario L.M."/>
            <person name="Yamada A."/>
            <person name="Yan M."/>
            <person name="Wang P."/>
            <person name="Xu J."/>
            <person name="Bruns T."/>
            <person name="Baldrian P."/>
            <person name="Vilgalys R."/>
            <person name="Dunand C."/>
            <person name="Henrissat B."/>
            <person name="Grigoriev I.V."/>
            <person name="Hibbett D."/>
            <person name="Nagy L.G."/>
            <person name="Martin F.M."/>
        </authorList>
    </citation>
    <scope>NUCLEOTIDE SEQUENCE</scope>
    <source>
        <strain evidence="1">BED1</strain>
    </source>
</reference>
<evidence type="ECO:0000313" key="2">
    <source>
        <dbReference type="Proteomes" id="UP001194468"/>
    </source>
</evidence>
<gene>
    <name evidence="1" type="ORF">L210DRAFT_2034007</name>
</gene>
<sequence length="72" mass="7527">MFNITYSKFVVVGSVCLTGFAAGALTPSTISMDHSVPSSSVTIVLISREYALSVCDFKMCPVGSVFLSVVSA</sequence>
<dbReference type="EMBL" id="WHUW01000001">
    <property type="protein sequence ID" value="KAF8452420.1"/>
    <property type="molecule type" value="Genomic_DNA"/>
</dbReference>
<keyword evidence="2" id="KW-1185">Reference proteome</keyword>
<proteinExistence type="predicted"/>
<dbReference type="Proteomes" id="UP001194468">
    <property type="component" value="Unassembled WGS sequence"/>
</dbReference>
<comment type="caution">
    <text evidence="1">The sequence shown here is derived from an EMBL/GenBank/DDBJ whole genome shotgun (WGS) entry which is preliminary data.</text>
</comment>
<evidence type="ECO:0000313" key="1">
    <source>
        <dbReference type="EMBL" id="KAF8452420.1"/>
    </source>
</evidence>
<dbReference type="AlphaFoldDB" id="A0AAD4C8Q8"/>
<reference evidence="1" key="1">
    <citation type="submission" date="2019-10" db="EMBL/GenBank/DDBJ databases">
        <authorList>
            <consortium name="DOE Joint Genome Institute"/>
            <person name="Kuo A."/>
            <person name="Miyauchi S."/>
            <person name="Kiss E."/>
            <person name="Drula E."/>
            <person name="Kohler A."/>
            <person name="Sanchez-Garcia M."/>
            <person name="Andreopoulos B."/>
            <person name="Barry K.W."/>
            <person name="Bonito G."/>
            <person name="Buee M."/>
            <person name="Carver A."/>
            <person name="Chen C."/>
            <person name="Cichocki N."/>
            <person name="Clum A."/>
            <person name="Culley D."/>
            <person name="Crous P.W."/>
            <person name="Fauchery L."/>
            <person name="Girlanda M."/>
            <person name="Hayes R."/>
            <person name="Keri Z."/>
            <person name="LaButti K."/>
            <person name="Lipzen A."/>
            <person name="Lombard V."/>
            <person name="Magnuson J."/>
            <person name="Maillard F."/>
            <person name="Morin E."/>
            <person name="Murat C."/>
            <person name="Nolan M."/>
            <person name="Ohm R."/>
            <person name="Pangilinan J."/>
            <person name="Pereira M."/>
            <person name="Perotto S."/>
            <person name="Peter M."/>
            <person name="Riley R."/>
            <person name="Sitrit Y."/>
            <person name="Stielow B."/>
            <person name="Szollosi G."/>
            <person name="Zifcakova L."/>
            <person name="Stursova M."/>
            <person name="Spatafora J.W."/>
            <person name="Tedersoo L."/>
            <person name="Vaario L.-M."/>
            <person name="Yamada A."/>
            <person name="Yan M."/>
            <person name="Wang P."/>
            <person name="Xu J."/>
            <person name="Bruns T."/>
            <person name="Baldrian P."/>
            <person name="Vilgalys R."/>
            <person name="Henrissat B."/>
            <person name="Grigoriev I.V."/>
            <person name="Hibbett D."/>
            <person name="Nagy L.G."/>
            <person name="Martin F.M."/>
        </authorList>
    </citation>
    <scope>NUCLEOTIDE SEQUENCE</scope>
    <source>
        <strain evidence="1">BED1</strain>
    </source>
</reference>
<organism evidence="1 2">
    <name type="scientific">Boletus edulis BED1</name>
    <dbReference type="NCBI Taxonomy" id="1328754"/>
    <lineage>
        <taxon>Eukaryota</taxon>
        <taxon>Fungi</taxon>
        <taxon>Dikarya</taxon>
        <taxon>Basidiomycota</taxon>
        <taxon>Agaricomycotina</taxon>
        <taxon>Agaricomycetes</taxon>
        <taxon>Agaricomycetidae</taxon>
        <taxon>Boletales</taxon>
        <taxon>Boletineae</taxon>
        <taxon>Boletaceae</taxon>
        <taxon>Boletoideae</taxon>
        <taxon>Boletus</taxon>
    </lineage>
</organism>